<organism evidence="6 7">
    <name type="scientific">Pseudarthrobacter oxydans</name>
    <name type="common">Arthrobacter oxydans</name>
    <dbReference type="NCBI Taxonomy" id="1671"/>
    <lineage>
        <taxon>Bacteria</taxon>
        <taxon>Bacillati</taxon>
        <taxon>Actinomycetota</taxon>
        <taxon>Actinomycetes</taxon>
        <taxon>Micrococcales</taxon>
        <taxon>Micrococcaceae</taxon>
        <taxon>Pseudarthrobacter</taxon>
    </lineage>
</organism>
<name>A0AAW8NHB1_PSEOX</name>
<accession>A0AAW8NHB1</accession>
<dbReference type="SMART" id="SM00382">
    <property type="entry name" value="AAA"/>
    <property type="match status" value="1"/>
</dbReference>
<evidence type="ECO:0000256" key="2">
    <source>
        <dbReference type="ARBA" id="ARBA00022448"/>
    </source>
</evidence>
<keyword evidence="2" id="KW-0813">Transport</keyword>
<dbReference type="SUPFAM" id="SSF52540">
    <property type="entry name" value="P-loop containing nucleoside triphosphate hydrolases"/>
    <property type="match status" value="1"/>
</dbReference>
<dbReference type="EMBL" id="JAVDWN010000018">
    <property type="protein sequence ID" value="MDR7165745.1"/>
    <property type="molecule type" value="Genomic_DNA"/>
</dbReference>
<dbReference type="FunFam" id="3.40.50.300:FF:000134">
    <property type="entry name" value="Iron-enterobactin ABC transporter ATP-binding protein"/>
    <property type="match status" value="1"/>
</dbReference>
<dbReference type="AlphaFoldDB" id="A0AAW8NHB1"/>
<evidence type="ECO:0000313" key="7">
    <source>
        <dbReference type="Proteomes" id="UP001262032"/>
    </source>
</evidence>
<protein>
    <submittedName>
        <fullName evidence="6">Manganese/zinc/iron transport system ATP-binding protein</fullName>
    </submittedName>
</protein>
<keyword evidence="3" id="KW-0547">Nucleotide-binding</keyword>
<dbReference type="InterPro" id="IPR003439">
    <property type="entry name" value="ABC_transporter-like_ATP-bd"/>
</dbReference>
<evidence type="ECO:0000259" key="5">
    <source>
        <dbReference type="PROSITE" id="PS50893"/>
    </source>
</evidence>
<feature type="domain" description="ABC transporter" evidence="5">
    <location>
        <begin position="24"/>
        <end position="256"/>
    </location>
</feature>
<proteinExistence type="inferred from homology"/>
<sequence>MTDTVHEAGAPTGAPASPGTALACSTRSLSVAYRAEPVLRSVDFTVPQGVVMGIVGPNGAGKSTLIKAMLGLVKPLTGTSEFFGQPLARTRKRVGYMPQSTSVDWDFPTTVLDVVTMGTYGSLGWIRRPGKRELARAVAALEQTGIPDLASRQIGELSGGQRQRVFLARTLVQAPDLYFMDEPFQGIDAKSQQAIVSVLHTLREEGKTVVIVHHDLATVRDYCDHVTLLNRRVVASGPADESFTRENIRTAYEVTAGDDAFLEFAS</sequence>
<dbReference type="InterPro" id="IPR017871">
    <property type="entry name" value="ABC_transporter-like_CS"/>
</dbReference>
<reference evidence="6" key="1">
    <citation type="submission" date="2023-07" db="EMBL/GenBank/DDBJ databases">
        <title>Sorghum-associated microbial communities from plants grown in Nebraska, USA.</title>
        <authorList>
            <person name="Schachtman D."/>
        </authorList>
    </citation>
    <scope>NUCLEOTIDE SEQUENCE</scope>
    <source>
        <strain evidence="6">BE261</strain>
    </source>
</reference>
<gene>
    <name evidence="6" type="ORF">J2X12_003799</name>
</gene>
<dbReference type="InterPro" id="IPR050153">
    <property type="entry name" value="Metal_Ion_Import_ABC"/>
</dbReference>
<evidence type="ECO:0000256" key="4">
    <source>
        <dbReference type="ARBA" id="ARBA00022840"/>
    </source>
</evidence>
<dbReference type="RefSeq" id="WP_310258416.1">
    <property type="nucleotide sequence ID" value="NZ_JAVDWN010000018.1"/>
</dbReference>
<keyword evidence="4 6" id="KW-0067">ATP-binding</keyword>
<dbReference type="PANTHER" id="PTHR42734">
    <property type="entry name" value="METAL TRANSPORT SYSTEM ATP-BINDING PROTEIN TM_0124-RELATED"/>
    <property type="match status" value="1"/>
</dbReference>
<dbReference type="CDD" id="cd03235">
    <property type="entry name" value="ABC_Metallic_Cations"/>
    <property type="match status" value="1"/>
</dbReference>
<evidence type="ECO:0000256" key="1">
    <source>
        <dbReference type="ARBA" id="ARBA00005417"/>
    </source>
</evidence>
<evidence type="ECO:0000313" key="6">
    <source>
        <dbReference type="EMBL" id="MDR7165745.1"/>
    </source>
</evidence>
<dbReference type="GO" id="GO:0016887">
    <property type="term" value="F:ATP hydrolysis activity"/>
    <property type="evidence" value="ECO:0007669"/>
    <property type="project" value="InterPro"/>
</dbReference>
<dbReference type="PROSITE" id="PS50893">
    <property type="entry name" value="ABC_TRANSPORTER_2"/>
    <property type="match status" value="1"/>
</dbReference>
<dbReference type="Proteomes" id="UP001262032">
    <property type="component" value="Unassembled WGS sequence"/>
</dbReference>
<dbReference type="Pfam" id="PF00005">
    <property type="entry name" value="ABC_tran"/>
    <property type="match status" value="1"/>
</dbReference>
<comment type="caution">
    <text evidence="6">The sequence shown here is derived from an EMBL/GenBank/DDBJ whole genome shotgun (WGS) entry which is preliminary data.</text>
</comment>
<dbReference type="InterPro" id="IPR003593">
    <property type="entry name" value="AAA+_ATPase"/>
</dbReference>
<comment type="similarity">
    <text evidence="1">Belongs to the ABC transporter superfamily.</text>
</comment>
<dbReference type="GO" id="GO:0005524">
    <property type="term" value="F:ATP binding"/>
    <property type="evidence" value="ECO:0007669"/>
    <property type="project" value="UniProtKB-KW"/>
</dbReference>
<dbReference type="InterPro" id="IPR027417">
    <property type="entry name" value="P-loop_NTPase"/>
</dbReference>
<evidence type="ECO:0000256" key="3">
    <source>
        <dbReference type="ARBA" id="ARBA00022741"/>
    </source>
</evidence>
<dbReference type="PANTHER" id="PTHR42734:SF5">
    <property type="entry name" value="IRON TRANSPORT SYSTEM ATP-BINDING PROTEIN HI_0361-RELATED"/>
    <property type="match status" value="1"/>
</dbReference>
<dbReference type="Gene3D" id="3.40.50.300">
    <property type="entry name" value="P-loop containing nucleotide triphosphate hydrolases"/>
    <property type="match status" value="1"/>
</dbReference>
<dbReference type="PROSITE" id="PS00211">
    <property type="entry name" value="ABC_TRANSPORTER_1"/>
    <property type="match status" value="1"/>
</dbReference>